<accession>A0AC34PZN1</accession>
<reference evidence="2" key="1">
    <citation type="submission" date="2022-11" db="UniProtKB">
        <authorList>
            <consortium name="WormBaseParasite"/>
        </authorList>
    </citation>
    <scope>IDENTIFICATION</scope>
</reference>
<organism evidence="1 2">
    <name type="scientific">Panagrolaimus sp. JU765</name>
    <dbReference type="NCBI Taxonomy" id="591449"/>
    <lineage>
        <taxon>Eukaryota</taxon>
        <taxon>Metazoa</taxon>
        <taxon>Ecdysozoa</taxon>
        <taxon>Nematoda</taxon>
        <taxon>Chromadorea</taxon>
        <taxon>Rhabditida</taxon>
        <taxon>Tylenchina</taxon>
        <taxon>Panagrolaimomorpha</taxon>
        <taxon>Panagrolaimoidea</taxon>
        <taxon>Panagrolaimidae</taxon>
        <taxon>Panagrolaimus</taxon>
    </lineage>
</organism>
<sequence length="804" mass="88980">MDDPPPPSEDDLSPLKVHPERARRLNIRTDSIVPTVGREGADIERLLYQGRSMAVFTSGGDSQGMNSAVRSVVRMGLYLGCKVYLIYEGYQGMIDGGDNIREADWNAVSDIIQRGGTIIGSARSKEFRERPGRLRAAQNLLEKSITNLVCIGGDGSLTGANTFRQEWPSLLQELVETGKITKEKAEECANIQIVGLAVDAVVSTAQSHQRAFVIEVMGRHCGYLALVSALASEADFCFIPEWPPPTNWPEILCAKLTHTRSTGTRLNIIIVAEGAIDREGKPITADLVRDTIKQTLHYDTRVTVLGHVQRGGNPSAFDRLLGCRMGAEAVLALMEMTPESEPCVISIDGNQMVRVPLMECVARTQAVQKAMDEHDWELAVKLRGRSFQRNLDTYRLLTKLHTPTEKDNLSEGKSFNVAVMNVGAPAGGMNAAVRSFVRMALYHHCTVFGIHNSFDGLAAGQLKKMEWGDVSNWVMHGGSFLGTQKQLPLKHLAKISETLKNFKIHALLVIGGFEAYNSVLELSRHRDKYESFRIPMVIIPCTISNNIPGTSLSLGCDTAVNEICHMIDKIKQSATGTKRRVFIIETMGGYCGYLATLSALASGADNAYIFEETFTVDDIKEDVTVIRSKMQQGVQHVTVIRSKMQQGVQRYLIVRCENANRHYTTTFVQQLFAEEGKGEFSTRINVLGHAQQGGNPTPFDRNMGTKLAARALEYLITQAKEYVDPDAGTLKATGCDSATLLGLRGRRVVFTPVEDLSKETDFEHRLPLDQWWLKLRPLLRILAQHNSTYYTEAMSVPEVAGEMD</sequence>
<proteinExistence type="predicted"/>
<dbReference type="WBParaSite" id="JU765_v2.g11487.t2">
    <property type="protein sequence ID" value="JU765_v2.g11487.t2"/>
    <property type="gene ID" value="JU765_v2.g11487"/>
</dbReference>
<dbReference type="Proteomes" id="UP000887576">
    <property type="component" value="Unplaced"/>
</dbReference>
<protein>
    <submittedName>
        <fullName evidence="2">Phosphofructokinase domain-containing protein</fullName>
    </submittedName>
</protein>
<evidence type="ECO:0000313" key="2">
    <source>
        <dbReference type="WBParaSite" id="JU765_v2.g11487.t2"/>
    </source>
</evidence>
<name>A0AC34PZN1_9BILA</name>
<evidence type="ECO:0000313" key="1">
    <source>
        <dbReference type="Proteomes" id="UP000887576"/>
    </source>
</evidence>